<dbReference type="InterPro" id="IPR001611">
    <property type="entry name" value="Leu-rich_rpt"/>
</dbReference>
<evidence type="ECO:0000256" key="8">
    <source>
        <dbReference type="ARBA" id="ARBA00023180"/>
    </source>
</evidence>
<comment type="subcellular location">
    <subcellularLocation>
        <location evidence="1">Membrane</location>
        <topology evidence="1">Single-pass type I membrane protein</topology>
    </subcellularLocation>
</comment>
<dbReference type="Gramene" id="KZM90446">
    <property type="protein sequence ID" value="KZM90446"/>
    <property type="gene ID" value="DCAR_022189"/>
</dbReference>
<evidence type="ECO:0000256" key="2">
    <source>
        <dbReference type="ARBA" id="ARBA00022614"/>
    </source>
</evidence>
<keyword evidence="2" id="KW-0433">Leucine-rich repeat</keyword>
<protein>
    <recommendedName>
        <fullName evidence="12">Leucine-rich repeat-containing N-terminal plant-type domain-containing protein</fullName>
    </recommendedName>
</protein>
<sequence length="173" mass="19217">MPRALGYLPRLQSLHLHNGKLPSTFQHLTSLVTLDLAENETTGILPSWIGHGLSSLKFLTLQSNNFHGEIPQELCYISNLQLLNLAQNNISGRIPSCFGNLTAMTEDHSNDQFIAFYSNATFGYGERLLDYMKGIELEFFTSSLTFLVSIDLSNNDISGEIPKEVMSLSGAKF</sequence>
<evidence type="ECO:0000256" key="1">
    <source>
        <dbReference type="ARBA" id="ARBA00004479"/>
    </source>
</evidence>
<dbReference type="Proteomes" id="UP000077755">
    <property type="component" value="Chromosome 6"/>
</dbReference>
<dbReference type="FunFam" id="3.80.10.10:FF:000383">
    <property type="entry name" value="Leucine-rich repeat receptor protein kinase EMS1"/>
    <property type="match status" value="1"/>
</dbReference>
<dbReference type="Gene3D" id="3.80.10.10">
    <property type="entry name" value="Ribonuclease Inhibitor"/>
    <property type="match status" value="1"/>
</dbReference>
<evidence type="ECO:0000256" key="5">
    <source>
        <dbReference type="ARBA" id="ARBA00022737"/>
    </source>
</evidence>
<dbReference type="PANTHER" id="PTHR48063">
    <property type="entry name" value="LRR RECEPTOR-LIKE KINASE"/>
    <property type="match status" value="1"/>
</dbReference>
<keyword evidence="3" id="KW-0812">Transmembrane</keyword>
<keyword evidence="5" id="KW-0677">Repeat</keyword>
<keyword evidence="7" id="KW-0472">Membrane</keyword>
<dbReference type="InterPro" id="IPR046956">
    <property type="entry name" value="RLP23-like"/>
</dbReference>
<gene>
    <name evidence="9" type="ORF">DCAR_022189</name>
    <name evidence="10" type="ORF">DCAR_0623964</name>
</gene>
<reference evidence="9" key="1">
    <citation type="journal article" date="2016" name="Nat. Genet.">
        <title>A high-quality carrot genome assembly provides new insights into carotenoid accumulation and asterid genome evolution.</title>
        <authorList>
            <person name="Iorizzo M."/>
            <person name="Ellison S."/>
            <person name="Senalik D."/>
            <person name="Zeng P."/>
            <person name="Satapoomin P."/>
            <person name="Huang J."/>
            <person name="Bowman M."/>
            <person name="Iovene M."/>
            <person name="Sanseverino W."/>
            <person name="Cavagnaro P."/>
            <person name="Yildiz M."/>
            <person name="Macko-Podgorni A."/>
            <person name="Moranska E."/>
            <person name="Grzebelus E."/>
            <person name="Grzebelus D."/>
            <person name="Ashrafi H."/>
            <person name="Zheng Z."/>
            <person name="Cheng S."/>
            <person name="Spooner D."/>
            <person name="Van Deynze A."/>
            <person name="Simon P."/>
        </authorList>
    </citation>
    <scope>NUCLEOTIDE SEQUENCE [LARGE SCALE GENOMIC DNA]</scope>
    <source>
        <tissue evidence="9">Leaf</tissue>
    </source>
</reference>
<dbReference type="EMBL" id="CP093348">
    <property type="protein sequence ID" value="WOH04554.1"/>
    <property type="molecule type" value="Genomic_DNA"/>
</dbReference>
<reference evidence="10" key="2">
    <citation type="submission" date="2022-03" db="EMBL/GenBank/DDBJ databases">
        <title>Draft title - Genomic analysis of global carrot germplasm unveils the trajectory of domestication and the origin of high carotenoid orange carrot.</title>
        <authorList>
            <person name="Iorizzo M."/>
            <person name="Ellison S."/>
            <person name="Senalik D."/>
            <person name="Macko-Podgorni A."/>
            <person name="Grzebelus D."/>
            <person name="Bostan H."/>
            <person name="Rolling W."/>
            <person name="Curaba J."/>
            <person name="Simon P."/>
        </authorList>
    </citation>
    <scope>NUCLEOTIDE SEQUENCE</scope>
    <source>
        <tissue evidence="10">Leaf</tissue>
    </source>
</reference>
<name>A0A164VJP4_DAUCS</name>
<evidence type="ECO:0000256" key="6">
    <source>
        <dbReference type="ARBA" id="ARBA00022989"/>
    </source>
</evidence>
<evidence type="ECO:0000313" key="11">
    <source>
        <dbReference type="Proteomes" id="UP000077755"/>
    </source>
</evidence>
<dbReference type="OMA" id="YVSSWIS"/>
<evidence type="ECO:0000256" key="4">
    <source>
        <dbReference type="ARBA" id="ARBA00022729"/>
    </source>
</evidence>
<proteinExistence type="predicted"/>
<organism evidence="9">
    <name type="scientific">Daucus carota subsp. sativus</name>
    <name type="common">Carrot</name>
    <dbReference type="NCBI Taxonomy" id="79200"/>
    <lineage>
        <taxon>Eukaryota</taxon>
        <taxon>Viridiplantae</taxon>
        <taxon>Streptophyta</taxon>
        <taxon>Embryophyta</taxon>
        <taxon>Tracheophyta</taxon>
        <taxon>Spermatophyta</taxon>
        <taxon>Magnoliopsida</taxon>
        <taxon>eudicotyledons</taxon>
        <taxon>Gunneridae</taxon>
        <taxon>Pentapetalae</taxon>
        <taxon>asterids</taxon>
        <taxon>campanulids</taxon>
        <taxon>Apiales</taxon>
        <taxon>Apiaceae</taxon>
        <taxon>Apioideae</taxon>
        <taxon>Scandiceae</taxon>
        <taxon>Daucinae</taxon>
        <taxon>Daucus</taxon>
        <taxon>Daucus sect. Daucus</taxon>
    </lineage>
</organism>
<keyword evidence="11" id="KW-1185">Reference proteome</keyword>
<accession>A0A164VJP4</accession>
<dbReference type="STRING" id="79200.A0A164VJP4"/>
<evidence type="ECO:0000256" key="7">
    <source>
        <dbReference type="ARBA" id="ARBA00023136"/>
    </source>
</evidence>
<dbReference type="EMBL" id="LNRQ01000006">
    <property type="protein sequence ID" value="KZM90446.1"/>
    <property type="molecule type" value="Genomic_DNA"/>
</dbReference>
<dbReference type="Pfam" id="PF00560">
    <property type="entry name" value="LRR_1"/>
    <property type="match status" value="2"/>
</dbReference>
<dbReference type="InterPro" id="IPR032675">
    <property type="entry name" value="LRR_dom_sf"/>
</dbReference>
<dbReference type="AlphaFoldDB" id="A0A164VJP4"/>
<evidence type="ECO:0008006" key="12">
    <source>
        <dbReference type="Google" id="ProtNLM"/>
    </source>
</evidence>
<keyword evidence="6" id="KW-1133">Transmembrane helix</keyword>
<dbReference type="PANTHER" id="PTHR48063:SF112">
    <property type="entry name" value="RECEPTOR LIKE PROTEIN 30-LIKE"/>
    <property type="match status" value="1"/>
</dbReference>
<dbReference type="Pfam" id="PF13855">
    <property type="entry name" value="LRR_8"/>
    <property type="match status" value="1"/>
</dbReference>
<keyword evidence="4" id="KW-0732">Signal</keyword>
<dbReference type="GO" id="GO:0016020">
    <property type="term" value="C:membrane"/>
    <property type="evidence" value="ECO:0007669"/>
    <property type="project" value="UniProtKB-SubCell"/>
</dbReference>
<evidence type="ECO:0000313" key="10">
    <source>
        <dbReference type="EMBL" id="WOH04554.1"/>
    </source>
</evidence>
<evidence type="ECO:0000256" key="3">
    <source>
        <dbReference type="ARBA" id="ARBA00022692"/>
    </source>
</evidence>
<keyword evidence="8" id="KW-0325">Glycoprotein</keyword>
<evidence type="ECO:0000313" key="9">
    <source>
        <dbReference type="EMBL" id="KZM90446.1"/>
    </source>
</evidence>
<dbReference type="SUPFAM" id="SSF52058">
    <property type="entry name" value="L domain-like"/>
    <property type="match status" value="1"/>
</dbReference>